<dbReference type="EMBL" id="JANCPR020000014">
    <property type="protein sequence ID" value="MDJ1133405.1"/>
    <property type="molecule type" value="Genomic_DNA"/>
</dbReference>
<accession>A0ABT6ZWG1</accession>
<dbReference type="RefSeq" id="WP_274039636.1">
    <property type="nucleotide sequence ID" value="NZ_JANCPR020000014.1"/>
</dbReference>
<evidence type="ECO:0000313" key="2">
    <source>
        <dbReference type="EMBL" id="MDJ1133405.1"/>
    </source>
</evidence>
<name>A0ABT6ZWG1_9ACTN</name>
<feature type="region of interest" description="Disordered" evidence="1">
    <location>
        <begin position="1"/>
        <end position="23"/>
    </location>
</feature>
<sequence length="77" mass="8413">MKTYGQSPLETPSLFTREPVGHPGCDVCGALVEQRENARGRDDMSRVSDCNVEIRRHPHQERPGGPVPPGAAHRTAP</sequence>
<proteinExistence type="predicted"/>
<feature type="compositionally biased region" description="Polar residues" evidence="1">
    <location>
        <begin position="1"/>
        <end position="14"/>
    </location>
</feature>
<evidence type="ECO:0000313" key="3">
    <source>
        <dbReference type="Proteomes" id="UP001214441"/>
    </source>
</evidence>
<keyword evidence="3" id="KW-1185">Reference proteome</keyword>
<gene>
    <name evidence="2" type="ORF">NMN56_015825</name>
</gene>
<reference evidence="2 3" key="1">
    <citation type="submission" date="2023-05" db="EMBL/GenBank/DDBJ databases">
        <title>Streptantibioticus silvisoli sp. nov., acidotolerant actinomycetes 1 from pine litter.</title>
        <authorList>
            <person name="Swiecimska M."/>
            <person name="Golinska P."/>
            <person name="Sangal V."/>
            <person name="Wachnowicz B."/>
            <person name="Goodfellow M."/>
        </authorList>
    </citation>
    <scope>NUCLEOTIDE SEQUENCE [LARGE SCALE GENOMIC DNA]</scope>
    <source>
        <strain evidence="2 3">DSM 42109</strain>
    </source>
</reference>
<comment type="caution">
    <text evidence="2">The sequence shown here is derived from an EMBL/GenBank/DDBJ whole genome shotgun (WGS) entry which is preliminary data.</text>
</comment>
<feature type="region of interest" description="Disordered" evidence="1">
    <location>
        <begin position="54"/>
        <end position="77"/>
    </location>
</feature>
<organism evidence="2 3">
    <name type="scientific">Streptomyces iconiensis</name>
    <dbReference type="NCBI Taxonomy" id="1384038"/>
    <lineage>
        <taxon>Bacteria</taxon>
        <taxon>Bacillati</taxon>
        <taxon>Actinomycetota</taxon>
        <taxon>Actinomycetes</taxon>
        <taxon>Kitasatosporales</taxon>
        <taxon>Streptomycetaceae</taxon>
        <taxon>Streptomyces</taxon>
    </lineage>
</organism>
<dbReference type="Proteomes" id="UP001214441">
    <property type="component" value="Unassembled WGS sequence"/>
</dbReference>
<evidence type="ECO:0000256" key="1">
    <source>
        <dbReference type="SAM" id="MobiDB-lite"/>
    </source>
</evidence>
<protein>
    <submittedName>
        <fullName evidence="2">Uncharacterized protein</fullName>
    </submittedName>
</protein>